<evidence type="ECO:0000256" key="1">
    <source>
        <dbReference type="SAM" id="Phobius"/>
    </source>
</evidence>
<keyword evidence="1" id="KW-1133">Transmembrane helix</keyword>
<dbReference type="PANTHER" id="PTHR34351">
    <property type="entry name" value="SLR1927 PROTEIN-RELATED"/>
    <property type="match status" value="1"/>
</dbReference>
<organism evidence="3 4">
    <name type="scientific">Aeromicrobium choanae</name>
    <dbReference type="NCBI Taxonomy" id="1736691"/>
    <lineage>
        <taxon>Bacteria</taxon>
        <taxon>Bacillati</taxon>
        <taxon>Actinomycetota</taxon>
        <taxon>Actinomycetes</taxon>
        <taxon>Propionibacteriales</taxon>
        <taxon>Nocardioidaceae</taxon>
        <taxon>Aeromicrobium</taxon>
    </lineage>
</organism>
<sequence length="379" mass="39822">MWLTGRSVALIAAAVVSLLLAAIAGIPALLYVTGLCAGLVAVAVVLALLARPRLDLTRTVMPAIVEPDEVVEVEIRVGVRSGVPVVAGHWRDRLPSTVLGEATGTVPVTDGPYATVGYEVRGRRRGSHELGPFSVVVGDAFGLVQRSLSTGDRDRFIVLPRRSPLDVRVGPAGATDGATRLHPTSGLGQDDVIARPYLPGDALKRWHWKATAHHGEPMVRQEESELRPSVLVVLDADPRVHDQAGFEWSVSAAASVVAHYGTRGFDVDLATGTQSVSLESGHGLQDALVVLALAEPDSTPLVIPARERTTFVLTGSLDTTTAARLLDAVPSRDTIAFVARGTTEGGRDILAAAGWHVVARDAGDGLEQAWLAATGVTSS</sequence>
<dbReference type="Pfam" id="PF01882">
    <property type="entry name" value="DUF58"/>
    <property type="match status" value="1"/>
</dbReference>
<accession>A0A1T4YQH5</accession>
<dbReference type="EMBL" id="LT796768">
    <property type="protein sequence ID" value="SKB03976.1"/>
    <property type="molecule type" value="Genomic_DNA"/>
</dbReference>
<dbReference type="AlphaFoldDB" id="A0A1T4YQH5"/>
<name>A0A1T4YQH5_9ACTN</name>
<dbReference type="PANTHER" id="PTHR34351:SF1">
    <property type="entry name" value="SLR1927 PROTEIN"/>
    <property type="match status" value="1"/>
</dbReference>
<feature type="transmembrane region" description="Helical" evidence="1">
    <location>
        <begin position="31"/>
        <end position="50"/>
    </location>
</feature>
<evidence type="ECO:0000313" key="4">
    <source>
        <dbReference type="Proteomes" id="UP000191040"/>
    </source>
</evidence>
<reference evidence="4" key="1">
    <citation type="submission" date="2017-02" db="EMBL/GenBank/DDBJ databases">
        <authorList>
            <person name="Varghese N."/>
            <person name="Submissions S."/>
        </authorList>
    </citation>
    <scope>NUCLEOTIDE SEQUENCE [LARGE SCALE GENOMIC DNA]</scope>
    <source>
        <strain evidence="4">9H-4</strain>
    </source>
</reference>
<gene>
    <name evidence="3" type="ORF">SAMN06295964_0404</name>
</gene>
<dbReference type="InterPro" id="IPR002881">
    <property type="entry name" value="DUF58"/>
</dbReference>
<feature type="domain" description="DUF58" evidence="2">
    <location>
        <begin position="194"/>
        <end position="241"/>
    </location>
</feature>
<keyword evidence="1" id="KW-0472">Membrane</keyword>
<protein>
    <submittedName>
        <fullName evidence="3">Uncharacterized conserved protein, DUF58 family, contains vWF domain</fullName>
    </submittedName>
</protein>
<evidence type="ECO:0000313" key="3">
    <source>
        <dbReference type="EMBL" id="SKB03976.1"/>
    </source>
</evidence>
<dbReference type="Proteomes" id="UP000191040">
    <property type="component" value="Chromosome I"/>
</dbReference>
<keyword evidence="1" id="KW-0812">Transmembrane</keyword>
<dbReference type="STRING" id="1736691.SAMN06295964_0404"/>
<proteinExistence type="predicted"/>
<keyword evidence="4" id="KW-1185">Reference proteome</keyword>
<evidence type="ECO:0000259" key="2">
    <source>
        <dbReference type="Pfam" id="PF01882"/>
    </source>
</evidence>